<gene>
    <name evidence="1" type="ORF">EDD18DRAFT_1105077</name>
</gene>
<reference evidence="1" key="1">
    <citation type="submission" date="2023-06" db="EMBL/GenBank/DDBJ databases">
        <authorList>
            <consortium name="Lawrence Berkeley National Laboratory"/>
            <person name="Ahrendt S."/>
            <person name="Sahu N."/>
            <person name="Indic B."/>
            <person name="Wong-Bajracharya J."/>
            <person name="Merenyi Z."/>
            <person name="Ke H.-M."/>
            <person name="Monk M."/>
            <person name="Kocsube S."/>
            <person name="Drula E."/>
            <person name="Lipzen A."/>
            <person name="Balint B."/>
            <person name="Henrissat B."/>
            <person name="Andreopoulos B."/>
            <person name="Martin F.M."/>
            <person name="Harder C.B."/>
            <person name="Rigling D."/>
            <person name="Ford K.L."/>
            <person name="Foster G.D."/>
            <person name="Pangilinan J."/>
            <person name="Papanicolaou A."/>
            <person name="Barry K."/>
            <person name="LaButti K."/>
            <person name="Viragh M."/>
            <person name="Koriabine M."/>
            <person name="Yan M."/>
            <person name="Riley R."/>
            <person name="Champramary S."/>
            <person name="Plett K.L."/>
            <person name="Tsai I.J."/>
            <person name="Slot J."/>
            <person name="Sipos G."/>
            <person name="Plett J."/>
            <person name="Nagy L.G."/>
            <person name="Grigoriev I.V."/>
        </authorList>
    </citation>
    <scope>NUCLEOTIDE SEQUENCE</scope>
    <source>
        <strain evidence="1">HWK02</strain>
    </source>
</reference>
<dbReference type="Proteomes" id="UP001175228">
    <property type="component" value="Unassembled WGS sequence"/>
</dbReference>
<evidence type="ECO:0000313" key="1">
    <source>
        <dbReference type="EMBL" id="KAK0496727.1"/>
    </source>
</evidence>
<dbReference type="EMBL" id="JAUEPU010000014">
    <property type="protein sequence ID" value="KAK0496727.1"/>
    <property type="molecule type" value="Genomic_DNA"/>
</dbReference>
<keyword evidence="2" id="KW-1185">Reference proteome</keyword>
<sequence>MKKKKTEREREMKGKEREVEGSWDARCVLAAHFETSSGGGFLLANKTARDVGIRVPHENTVSKGSCECGALTPPSKGPNDARDIRTLIRGAVMAIRDRTKTGPPQINGERPSISRADAPLTCHNLVQTREWVAVLDGEVAAVKKRTSSILFSAVNAPLNMDSNSRDCEYGMSPSPKGAWDPEWLSEYCRIRDRLPKIEDSDGHIRNKL</sequence>
<dbReference type="AlphaFoldDB" id="A0AA39Q5P2"/>
<name>A0AA39Q5P2_9AGAR</name>
<evidence type="ECO:0000313" key="2">
    <source>
        <dbReference type="Proteomes" id="UP001175228"/>
    </source>
</evidence>
<organism evidence="1 2">
    <name type="scientific">Armillaria luteobubalina</name>
    <dbReference type="NCBI Taxonomy" id="153913"/>
    <lineage>
        <taxon>Eukaryota</taxon>
        <taxon>Fungi</taxon>
        <taxon>Dikarya</taxon>
        <taxon>Basidiomycota</taxon>
        <taxon>Agaricomycotina</taxon>
        <taxon>Agaricomycetes</taxon>
        <taxon>Agaricomycetidae</taxon>
        <taxon>Agaricales</taxon>
        <taxon>Marasmiineae</taxon>
        <taxon>Physalacriaceae</taxon>
        <taxon>Armillaria</taxon>
    </lineage>
</organism>
<accession>A0AA39Q5P2</accession>
<comment type="caution">
    <text evidence="1">The sequence shown here is derived from an EMBL/GenBank/DDBJ whole genome shotgun (WGS) entry which is preliminary data.</text>
</comment>
<protein>
    <submittedName>
        <fullName evidence="1">Uncharacterized protein</fullName>
    </submittedName>
</protein>
<proteinExistence type="predicted"/>